<dbReference type="AlphaFoldDB" id="C0HI78"/>
<accession>C0HI78</accession>
<protein>
    <submittedName>
        <fullName evidence="2">Uncharacterized protein</fullName>
    </submittedName>
</protein>
<evidence type="ECO:0000313" key="2">
    <source>
        <dbReference type="EMBL" id="ACN26731.1"/>
    </source>
</evidence>
<dbReference type="EMBL" id="BT062034">
    <property type="protein sequence ID" value="ACN26731.1"/>
    <property type="molecule type" value="mRNA"/>
</dbReference>
<proteinExistence type="evidence at transcript level"/>
<feature type="region of interest" description="Disordered" evidence="1">
    <location>
        <begin position="32"/>
        <end position="69"/>
    </location>
</feature>
<sequence>MHASCPFPHLLGGVVMAADDSASELGLLGGGGYTGDGANTARGEDDERQQVEAGDASIRRRRGRGGCHQGGDTVLAAVNVSLCASSQSHSPLHRRSRRAATARGS</sequence>
<feature type="compositionally biased region" description="Basic residues" evidence="1">
    <location>
        <begin position="91"/>
        <end position="105"/>
    </location>
</feature>
<reference evidence="2" key="1">
    <citation type="journal article" date="2009" name="PLoS Genet.">
        <title>Sequencing, mapping, and analysis of 27,455 maize full-length cDNAs.</title>
        <authorList>
            <person name="Soderlund C."/>
            <person name="Descour A."/>
            <person name="Kudrna D."/>
            <person name="Bomhoff M."/>
            <person name="Boyd L."/>
            <person name="Currie J."/>
            <person name="Angelova A."/>
            <person name="Collura K."/>
            <person name="Wissotski M."/>
            <person name="Ashley E."/>
            <person name="Morrow D."/>
            <person name="Fernandes J."/>
            <person name="Walbot V."/>
            <person name="Yu Y."/>
        </authorList>
    </citation>
    <scope>NUCLEOTIDE SEQUENCE</scope>
    <source>
        <strain evidence="2">B73</strain>
    </source>
</reference>
<reference evidence="2" key="2">
    <citation type="submission" date="2012-06" db="EMBL/GenBank/DDBJ databases">
        <authorList>
            <person name="Yu Y."/>
            <person name="Currie J."/>
            <person name="Lomeli R."/>
            <person name="Angelova A."/>
            <person name="Collura K."/>
            <person name="Wissotski M."/>
            <person name="Campos D."/>
            <person name="Kudrna D."/>
            <person name="Golser W."/>
            <person name="Ashely E."/>
            <person name="Descour A."/>
            <person name="Fernandes J."/>
            <person name="Soderlund C."/>
            <person name="Walbot V."/>
        </authorList>
    </citation>
    <scope>NUCLEOTIDE SEQUENCE</scope>
    <source>
        <strain evidence="2">B73</strain>
    </source>
</reference>
<name>C0HI78_MAIZE</name>
<feature type="region of interest" description="Disordered" evidence="1">
    <location>
        <begin position="85"/>
        <end position="105"/>
    </location>
</feature>
<organism evidence="2">
    <name type="scientific">Zea mays</name>
    <name type="common">Maize</name>
    <dbReference type="NCBI Taxonomy" id="4577"/>
    <lineage>
        <taxon>Eukaryota</taxon>
        <taxon>Viridiplantae</taxon>
        <taxon>Streptophyta</taxon>
        <taxon>Embryophyta</taxon>
        <taxon>Tracheophyta</taxon>
        <taxon>Spermatophyta</taxon>
        <taxon>Magnoliopsida</taxon>
        <taxon>Liliopsida</taxon>
        <taxon>Poales</taxon>
        <taxon>Poaceae</taxon>
        <taxon>PACMAD clade</taxon>
        <taxon>Panicoideae</taxon>
        <taxon>Andropogonodae</taxon>
        <taxon>Andropogoneae</taxon>
        <taxon>Tripsacinae</taxon>
        <taxon>Zea</taxon>
    </lineage>
</organism>
<evidence type="ECO:0000256" key="1">
    <source>
        <dbReference type="SAM" id="MobiDB-lite"/>
    </source>
</evidence>